<name>A0ABS8DD90_9FIRM</name>
<sequence>MKTLQDIKNYAIETGMNESAIARLISEVESDGNGNITEEDYENIIFGIDCETEGV</sequence>
<dbReference type="Proteomes" id="UP001299546">
    <property type="component" value="Unassembled WGS sequence"/>
</dbReference>
<proteinExistence type="predicted"/>
<dbReference type="RefSeq" id="WP_227183294.1">
    <property type="nucleotide sequence ID" value="NZ_JAJCIQ010000002.1"/>
</dbReference>
<protein>
    <recommendedName>
        <fullName evidence="3">EF-hand domain-containing protein</fullName>
    </recommendedName>
</protein>
<dbReference type="SUPFAM" id="SSF47473">
    <property type="entry name" value="EF-hand"/>
    <property type="match status" value="1"/>
</dbReference>
<comment type="caution">
    <text evidence="1">The sequence shown here is derived from an EMBL/GenBank/DDBJ whole genome shotgun (WGS) entry which is preliminary data.</text>
</comment>
<evidence type="ECO:0008006" key="3">
    <source>
        <dbReference type="Google" id="ProtNLM"/>
    </source>
</evidence>
<dbReference type="EMBL" id="JAJCIS010000002">
    <property type="protein sequence ID" value="MCB7386388.1"/>
    <property type="molecule type" value="Genomic_DNA"/>
</dbReference>
<reference evidence="1 2" key="1">
    <citation type="submission" date="2021-10" db="EMBL/GenBank/DDBJ databases">
        <title>Collection of gut derived symbiotic bacterial strains cultured from healthy donors.</title>
        <authorList>
            <person name="Lin H."/>
            <person name="Littmann E."/>
            <person name="Kohout C."/>
            <person name="Pamer E.G."/>
        </authorList>
    </citation>
    <scope>NUCLEOTIDE SEQUENCE [LARGE SCALE GENOMIC DNA]</scope>
    <source>
        <strain evidence="1 2">DFI.1.165</strain>
    </source>
</reference>
<keyword evidence="2" id="KW-1185">Reference proteome</keyword>
<gene>
    <name evidence="1" type="ORF">LIZ65_03720</name>
</gene>
<dbReference type="InterPro" id="IPR011992">
    <property type="entry name" value="EF-hand-dom_pair"/>
</dbReference>
<accession>A0ABS8DD90</accession>
<evidence type="ECO:0000313" key="1">
    <source>
        <dbReference type="EMBL" id="MCB7386388.1"/>
    </source>
</evidence>
<evidence type="ECO:0000313" key="2">
    <source>
        <dbReference type="Proteomes" id="UP001299546"/>
    </source>
</evidence>
<organism evidence="1 2">
    <name type="scientific">Bariatricus massiliensis</name>
    <dbReference type="NCBI Taxonomy" id="1745713"/>
    <lineage>
        <taxon>Bacteria</taxon>
        <taxon>Bacillati</taxon>
        <taxon>Bacillota</taxon>
        <taxon>Clostridia</taxon>
        <taxon>Lachnospirales</taxon>
        <taxon>Lachnospiraceae</taxon>
        <taxon>Bariatricus</taxon>
    </lineage>
</organism>